<dbReference type="InterPro" id="IPR049900">
    <property type="entry name" value="PKS_mFAS_DH"/>
</dbReference>
<dbReference type="Pfam" id="PF00109">
    <property type="entry name" value="ketoacyl-synt"/>
    <property type="match status" value="1"/>
</dbReference>
<evidence type="ECO:0000259" key="5">
    <source>
        <dbReference type="PROSITE" id="PS52004"/>
    </source>
</evidence>
<reference evidence="7 8" key="1">
    <citation type="submission" date="2019-07" db="EMBL/GenBank/DDBJ databases">
        <title>Full genome sequence of Devosia sp. Gsoil 520.</title>
        <authorList>
            <person name="Im W.-T."/>
        </authorList>
    </citation>
    <scope>NUCLEOTIDE SEQUENCE [LARGE SCALE GENOMIC DNA]</scope>
    <source>
        <strain evidence="7 8">Gsoil 520</strain>
    </source>
</reference>
<dbReference type="AlphaFoldDB" id="A0A5B8LW70"/>
<dbReference type="GO" id="GO:0004312">
    <property type="term" value="F:fatty acid synthase activity"/>
    <property type="evidence" value="ECO:0007669"/>
    <property type="project" value="TreeGrafter"/>
</dbReference>
<dbReference type="InterPro" id="IPR001227">
    <property type="entry name" value="Ac_transferase_dom_sf"/>
</dbReference>
<gene>
    <name evidence="7" type="ORF">FPZ08_18920</name>
</gene>
<dbReference type="Pfam" id="PF21089">
    <property type="entry name" value="PKS_DH_N"/>
    <property type="match status" value="1"/>
</dbReference>
<dbReference type="Pfam" id="PF02801">
    <property type="entry name" value="Ketoacyl-synt_C"/>
    <property type="match status" value="1"/>
</dbReference>
<accession>A0A5B8LW70</accession>
<dbReference type="KEGG" id="dea:FPZ08_18920"/>
<dbReference type="PROSITE" id="PS52004">
    <property type="entry name" value="KS3_2"/>
    <property type="match status" value="1"/>
</dbReference>
<dbReference type="InterPro" id="IPR020841">
    <property type="entry name" value="PKS_Beta-ketoAc_synthase_dom"/>
</dbReference>
<dbReference type="InterPro" id="IPR016036">
    <property type="entry name" value="Malonyl_transacylase_ACP-bd"/>
</dbReference>
<dbReference type="SUPFAM" id="SSF52151">
    <property type="entry name" value="FabD/lysophospholipase-like"/>
    <property type="match status" value="1"/>
</dbReference>
<dbReference type="InterPro" id="IPR049551">
    <property type="entry name" value="PKS_DH_C"/>
</dbReference>
<dbReference type="Gene3D" id="3.30.70.3290">
    <property type="match status" value="1"/>
</dbReference>
<dbReference type="PROSITE" id="PS00606">
    <property type="entry name" value="KS3_1"/>
    <property type="match status" value="1"/>
</dbReference>
<evidence type="ECO:0000256" key="2">
    <source>
        <dbReference type="ARBA" id="ARBA00022553"/>
    </source>
</evidence>
<dbReference type="Gene3D" id="3.40.47.10">
    <property type="match status" value="1"/>
</dbReference>
<feature type="region of interest" description="C-terminal hotdog fold" evidence="4">
    <location>
        <begin position="1094"/>
        <end position="1197"/>
    </location>
</feature>
<dbReference type="PANTHER" id="PTHR43775">
    <property type="entry name" value="FATTY ACID SYNTHASE"/>
    <property type="match status" value="1"/>
</dbReference>
<keyword evidence="8" id="KW-1185">Reference proteome</keyword>
<dbReference type="InterPro" id="IPR049552">
    <property type="entry name" value="PKS_DH_N"/>
</dbReference>
<keyword evidence="1" id="KW-0596">Phosphopantetheine</keyword>
<dbReference type="InterPro" id="IPR032821">
    <property type="entry name" value="PKS_assoc"/>
</dbReference>
<dbReference type="Pfam" id="PF00698">
    <property type="entry name" value="Acyl_transf_1"/>
    <property type="match status" value="1"/>
</dbReference>
<feature type="active site" description="Proton acceptor; for dehydratase activity" evidence="4">
    <location>
        <position position="993"/>
    </location>
</feature>
<dbReference type="OrthoDB" id="9778690at2"/>
<dbReference type="Proteomes" id="UP000315364">
    <property type="component" value="Chromosome"/>
</dbReference>
<dbReference type="InterPro" id="IPR014043">
    <property type="entry name" value="Acyl_transferase_dom"/>
</dbReference>
<dbReference type="InterPro" id="IPR018201">
    <property type="entry name" value="Ketoacyl_synth_AS"/>
</dbReference>
<sequence length="1197" mass="127132">MSTGRCNRVASALENRRRGLLPKSHQCSAGIWSSFRLNCPRPPECPHGVPELSFDPAREGKESMGTSIALMGMACRFPDGANTPDSFWRQLLDGRSAIGEIPADRFSIAAHVDANTEAPGKSYTRWGGFIDDVAGFDPAMFEISPREAQAMDPQQRLLLMVAYEAMEDAGLTRNLLGTVRTGVYVGASSSDYASLQRLQRTHSDIYAGTGSALSIVANRVSHRFNLSGPSLSIDTACSSSLVALDQAVTALNSGRIDIAIVAGVNLLIDPATFVAFSKAGMLSPTGTLSAFDRRANGYVRGEGIGAIVLMRETDALAQGRRTRALIRATAVNQDGRTPTLTAPDLHAQQAMMAALCNTADIAPHDVDYVEAHGTGTPIGDPIEAAAIGHVFGGAGRQAPLLFGSVKPNIGHLESAAGIASLIKAVLVLENRLVPASINSEEPNPAIAFEAHNMAVPQAPAALGSNSGSPVFIAVNSFGFGGTNAGVLLQSANSVRPASESPQPIEKTVAVPLSAASAEALRQVAGRLHAEVVEGRLSERSLADIAASLGTMREGLPHRAAVIAASRQELANSLSEMAERDVPPPVRGALPAIVSGSPPPRSRLAFTFAGQGGQWWGMGRRLLLEDPTFSRAFMEFDQGFEALSGWSVHAELLRDEAQYRLDQSRYAMPAIFGVQIGLGALWQSCDVRPDFVLGHSFGELAAAYLAGAISLETATRMIHVRCQIREKLGTDGAMLAVGLAPAEVQALLGPDSQIDIAALNAASMVTLAGPPAEMAQLSAQLAEAHPSAQVRPVQSDTAWHSRQLAPLEDWFRGEIGDIEWQAPQVGFISTVTGQPESRLDADYWWQNLRQPVRYRDAVLMALDLGANAFLELSPHRVLSGLNATNAAERAVPVSVVNSLVRNEDDFRAVAVATAQLHCSGRTIDWQAATGGNAQAKGLPTYPWQLSPYWRHSEEARDLLHDSAEFPLLGKRSPGPDPVWSNEVSLGAFPFLRDHAVGGDVVFPAAGFIEIMLCAGRNIFGDVPIEIENFEISAALFIGADERVLFSTRFDAARHLIDVRTRTRDGAPEWILRASARLRPTDVMPGLPFPLDAQAGSPLSADDFYAQTASAGFGYGPAFRTVASASVTAETASGAIVAPDQVSLEGSLAHPCLLDGALQLTIAMLAASRTAPGEPENPSAAAQTLYLPTALRRLRFAAP</sequence>
<organism evidence="7 8">
    <name type="scientific">Devosia ginsengisoli</name>
    <dbReference type="NCBI Taxonomy" id="400770"/>
    <lineage>
        <taxon>Bacteria</taxon>
        <taxon>Pseudomonadati</taxon>
        <taxon>Pseudomonadota</taxon>
        <taxon>Alphaproteobacteria</taxon>
        <taxon>Hyphomicrobiales</taxon>
        <taxon>Devosiaceae</taxon>
        <taxon>Devosia</taxon>
    </lineage>
</organism>
<keyword evidence="2" id="KW-0597">Phosphoprotein</keyword>
<evidence type="ECO:0000256" key="4">
    <source>
        <dbReference type="PROSITE-ProRule" id="PRU01363"/>
    </source>
</evidence>
<feature type="domain" description="Ketosynthase family 3 (KS3)" evidence="5">
    <location>
        <begin position="65"/>
        <end position="490"/>
    </location>
</feature>
<feature type="region of interest" description="N-terminal hotdog fold" evidence="4">
    <location>
        <begin position="959"/>
        <end position="1083"/>
    </location>
</feature>
<feature type="active site" description="Proton donor; for dehydratase activity" evidence="4">
    <location>
        <position position="1153"/>
    </location>
</feature>
<dbReference type="SUPFAM" id="SSF55048">
    <property type="entry name" value="Probable ACP-binding domain of malonyl-CoA ACP transacylase"/>
    <property type="match status" value="1"/>
</dbReference>
<dbReference type="Gene3D" id="3.40.366.10">
    <property type="entry name" value="Malonyl-Coenzyme A Acyl Carrier Protein, domain 2"/>
    <property type="match status" value="1"/>
</dbReference>
<dbReference type="GO" id="GO:0006633">
    <property type="term" value="P:fatty acid biosynthetic process"/>
    <property type="evidence" value="ECO:0007669"/>
    <property type="project" value="InterPro"/>
</dbReference>
<evidence type="ECO:0000313" key="7">
    <source>
        <dbReference type="EMBL" id="QDZ12638.1"/>
    </source>
</evidence>
<dbReference type="GO" id="GO:0004315">
    <property type="term" value="F:3-oxoacyl-[acyl-carrier-protein] synthase activity"/>
    <property type="evidence" value="ECO:0007669"/>
    <property type="project" value="InterPro"/>
</dbReference>
<evidence type="ECO:0000256" key="1">
    <source>
        <dbReference type="ARBA" id="ARBA00022450"/>
    </source>
</evidence>
<dbReference type="CDD" id="cd00833">
    <property type="entry name" value="PKS"/>
    <property type="match status" value="1"/>
</dbReference>
<feature type="domain" description="PKS/mFAS DH" evidence="6">
    <location>
        <begin position="959"/>
        <end position="1197"/>
    </location>
</feature>
<dbReference type="InterPro" id="IPR050091">
    <property type="entry name" value="PKS_NRPS_Biosynth_Enz"/>
</dbReference>
<name>A0A5B8LW70_9HYPH</name>
<evidence type="ECO:0000256" key="3">
    <source>
        <dbReference type="ARBA" id="ARBA00022679"/>
    </source>
</evidence>
<keyword evidence="3" id="KW-0808">Transferase</keyword>
<evidence type="ECO:0000259" key="6">
    <source>
        <dbReference type="PROSITE" id="PS52019"/>
    </source>
</evidence>
<dbReference type="InterPro" id="IPR014030">
    <property type="entry name" value="Ketoacyl_synth_N"/>
</dbReference>
<dbReference type="SMART" id="SM00825">
    <property type="entry name" value="PKS_KS"/>
    <property type="match status" value="1"/>
</dbReference>
<dbReference type="InterPro" id="IPR016039">
    <property type="entry name" value="Thiolase-like"/>
</dbReference>
<dbReference type="SUPFAM" id="SSF53901">
    <property type="entry name" value="Thiolase-like"/>
    <property type="match status" value="1"/>
</dbReference>
<dbReference type="InterPro" id="IPR016035">
    <property type="entry name" value="Acyl_Trfase/lysoPLipase"/>
</dbReference>
<dbReference type="InterPro" id="IPR020807">
    <property type="entry name" value="PKS_DH"/>
</dbReference>
<dbReference type="SMART" id="SM00826">
    <property type="entry name" value="PKS_DH"/>
    <property type="match status" value="1"/>
</dbReference>
<dbReference type="Gene3D" id="3.10.129.110">
    <property type="entry name" value="Polyketide synthase dehydratase"/>
    <property type="match status" value="1"/>
</dbReference>
<evidence type="ECO:0000313" key="8">
    <source>
        <dbReference type="Proteomes" id="UP000315364"/>
    </source>
</evidence>
<dbReference type="PANTHER" id="PTHR43775:SF37">
    <property type="entry name" value="SI:DKEY-61P9.11"/>
    <property type="match status" value="1"/>
</dbReference>
<protein>
    <submittedName>
        <fullName evidence="7">Type I polyketide synthase</fullName>
    </submittedName>
</protein>
<dbReference type="InterPro" id="IPR014031">
    <property type="entry name" value="Ketoacyl_synth_C"/>
</dbReference>
<dbReference type="Pfam" id="PF16197">
    <property type="entry name" value="KAsynt_C_assoc"/>
    <property type="match status" value="1"/>
</dbReference>
<dbReference type="PROSITE" id="PS52019">
    <property type="entry name" value="PKS_MFAS_DH"/>
    <property type="match status" value="1"/>
</dbReference>
<dbReference type="SMART" id="SM00827">
    <property type="entry name" value="PKS_AT"/>
    <property type="match status" value="1"/>
</dbReference>
<dbReference type="Pfam" id="PF14765">
    <property type="entry name" value="PS-DH"/>
    <property type="match status" value="1"/>
</dbReference>
<proteinExistence type="predicted"/>
<dbReference type="InterPro" id="IPR042104">
    <property type="entry name" value="PKS_dehydratase_sf"/>
</dbReference>
<dbReference type="EMBL" id="CP042304">
    <property type="protein sequence ID" value="QDZ12638.1"/>
    <property type="molecule type" value="Genomic_DNA"/>
</dbReference>